<dbReference type="SUPFAM" id="SSF111283">
    <property type="entry name" value="Putative modulator of DNA gyrase, PmbA/TldD"/>
    <property type="match status" value="1"/>
</dbReference>
<evidence type="ECO:0000259" key="3">
    <source>
        <dbReference type="Pfam" id="PF19289"/>
    </source>
</evidence>
<dbReference type="InterPro" id="IPR002510">
    <property type="entry name" value="Metalloprtase-TldD/E_N"/>
</dbReference>
<keyword evidence="6" id="KW-1185">Reference proteome</keyword>
<evidence type="ECO:0000259" key="2">
    <source>
        <dbReference type="Pfam" id="PF01523"/>
    </source>
</evidence>
<dbReference type="InterPro" id="IPR036059">
    <property type="entry name" value="TldD/PmbA_sf"/>
</dbReference>
<dbReference type="InterPro" id="IPR045569">
    <property type="entry name" value="Metalloprtase-TldD/E_C"/>
</dbReference>
<dbReference type="Pfam" id="PF01523">
    <property type="entry name" value="PmbA_TldD_1st"/>
    <property type="match status" value="1"/>
</dbReference>
<dbReference type="InterPro" id="IPR047657">
    <property type="entry name" value="PmbA"/>
</dbReference>
<reference evidence="5 6" key="1">
    <citation type="journal article" date="2018" name="Front. Microbiol.">
        <title>Hydrolytic Capabilities as a Key to Environmental Success: Chitinolytic and Cellulolytic Acidobacteria From Acidic Sub-arctic Soils and Boreal Peatlands.</title>
        <authorList>
            <person name="Belova S.E."/>
            <person name="Ravin N.V."/>
            <person name="Pankratov T.A."/>
            <person name="Rakitin A.L."/>
            <person name="Ivanova A.A."/>
            <person name="Beletsky A.V."/>
            <person name="Mardanov A.V."/>
            <person name="Sinninghe Damste J.S."/>
            <person name="Dedysh S.N."/>
        </authorList>
    </citation>
    <scope>NUCLEOTIDE SEQUENCE [LARGE SCALE GENOMIC DNA]</scope>
    <source>
        <strain evidence="5 6">SBC82</strain>
    </source>
</reference>
<dbReference type="KEGG" id="abas:ACPOL_4871"/>
<dbReference type="InterPro" id="IPR035068">
    <property type="entry name" value="TldD/PmbA_N"/>
</dbReference>
<dbReference type="Pfam" id="PF19289">
    <property type="entry name" value="PmbA_TldD_3rd"/>
    <property type="match status" value="1"/>
</dbReference>
<dbReference type="EMBL" id="CP030840">
    <property type="protein sequence ID" value="AXC14133.1"/>
    <property type="molecule type" value="Genomic_DNA"/>
</dbReference>
<dbReference type="Gene3D" id="3.30.2290.10">
    <property type="entry name" value="PmbA/TldD superfamily"/>
    <property type="match status" value="1"/>
</dbReference>
<dbReference type="RefSeq" id="WP_114208968.1">
    <property type="nucleotide sequence ID" value="NZ_CP030840.1"/>
</dbReference>
<accession>A0A2Z5G4K6</accession>
<proteinExistence type="inferred from homology"/>
<feature type="domain" description="Metalloprotease TldD/E central" evidence="4">
    <location>
        <begin position="130"/>
        <end position="235"/>
    </location>
</feature>
<dbReference type="PANTHER" id="PTHR43421:SF1">
    <property type="entry name" value="METALLOPROTEASE PMBA"/>
    <property type="match status" value="1"/>
</dbReference>
<dbReference type="Proteomes" id="UP000253606">
    <property type="component" value="Chromosome"/>
</dbReference>
<protein>
    <submittedName>
        <fullName evidence="5">TldE protein, part of TldE/TldD proteolytic complex</fullName>
    </submittedName>
</protein>
<organism evidence="5 6">
    <name type="scientific">Acidisarcina polymorpha</name>
    <dbReference type="NCBI Taxonomy" id="2211140"/>
    <lineage>
        <taxon>Bacteria</taxon>
        <taxon>Pseudomonadati</taxon>
        <taxon>Acidobacteriota</taxon>
        <taxon>Terriglobia</taxon>
        <taxon>Terriglobales</taxon>
        <taxon>Acidobacteriaceae</taxon>
        <taxon>Acidisarcina</taxon>
    </lineage>
</organism>
<gene>
    <name evidence="5" type="ORF">ACPOL_4871</name>
</gene>
<dbReference type="OrthoDB" id="9803213at2"/>
<dbReference type="GO" id="GO:0008237">
    <property type="term" value="F:metallopeptidase activity"/>
    <property type="evidence" value="ECO:0007669"/>
    <property type="project" value="InterPro"/>
</dbReference>
<evidence type="ECO:0000313" key="5">
    <source>
        <dbReference type="EMBL" id="AXC14133.1"/>
    </source>
</evidence>
<name>A0A2Z5G4K6_9BACT</name>
<dbReference type="AlphaFoldDB" id="A0A2Z5G4K6"/>
<evidence type="ECO:0000256" key="1">
    <source>
        <dbReference type="ARBA" id="ARBA00005836"/>
    </source>
</evidence>
<dbReference type="InterPro" id="IPR045570">
    <property type="entry name" value="Metalloprtase-TldD/E_cen_dom"/>
</dbReference>
<dbReference type="GO" id="GO:0005829">
    <property type="term" value="C:cytosol"/>
    <property type="evidence" value="ECO:0007669"/>
    <property type="project" value="TreeGrafter"/>
</dbReference>
<dbReference type="GO" id="GO:0006508">
    <property type="term" value="P:proteolysis"/>
    <property type="evidence" value="ECO:0007669"/>
    <property type="project" value="InterPro"/>
</dbReference>
<comment type="similarity">
    <text evidence="1">Belongs to the peptidase U62 family.</text>
</comment>
<feature type="domain" description="Metalloprotease TldD/E C-terminal" evidence="3">
    <location>
        <begin position="242"/>
        <end position="459"/>
    </location>
</feature>
<evidence type="ECO:0000259" key="4">
    <source>
        <dbReference type="Pfam" id="PF19290"/>
    </source>
</evidence>
<evidence type="ECO:0000313" key="6">
    <source>
        <dbReference type="Proteomes" id="UP000253606"/>
    </source>
</evidence>
<dbReference type="Pfam" id="PF19290">
    <property type="entry name" value="PmbA_TldD_2nd"/>
    <property type="match status" value="1"/>
</dbReference>
<dbReference type="PANTHER" id="PTHR43421">
    <property type="entry name" value="METALLOPROTEASE PMBA"/>
    <property type="match status" value="1"/>
</dbReference>
<feature type="domain" description="Metalloprotease TldD/E N-terminal" evidence="2">
    <location>
        <begin position="34"/>
        <end position="98"/>
    </location>
</feature>
<sequence length="460" mass="48694">MSTNIAAPAEITRNLQQLAADIVAKATRAGATDAEVVIREGDEFSTLVRLGQVDTLKESGSRGVGLRVFLGQRAASTSSSDFSPEGIDHLVSGAIALARVTSEDPFAGLPEAASFGQLTGDLDLYYEDVYSLPGEQRIDYARRAEAAALAADPRIQNSDGGSFDAATGRKILANSRGFLGEYRRSYASISAVPIAQSKDGQMQRDYWYTAARTLTKLESPESIGAEAARRTLRRLDARRVPTQRVPVVFAPEMARGLVGNIFEAANGDAIYRGASFFADQLGEQVAAANITIIDDGTLVGGFGTSPFDGEGLPTRRKAIIENGVLKNYLLNTYTALKLNMQSTGNASRGLAGNPGIGGGNVFLEKGSLAPAEILADIKSGLYVTELMGFGVNMVTGDYSRGASGLWIENGELAYAVQEITIAGNLKEMFNNIVAIGNDLEFRGAVTAPTLRIEGMTIAGA</sequence>